<dbReference type="PANTHER" id="PTHR15196">
    <property type="entry name" value="CILIARY NEUROTROPHIC FACTOR"/>
    <property type="match status" value="1"/>
</dbReference>
<comment type="function">
    <text evidence="9">CNTF is a survival factor for various neuronal cell types. Seems to prevent the degeneration of motor axons after axotomy.</text>
</comment>
<keyword evidence="6" id="KW-0221">Differentiation</keyword>
<dbReference type="GO" id="GO:0008083">
    <property type="term" value="F:growth factor activity"/>
    <property type="evidence" value="ECO:0007669"/>
    <property type="project" value="UniProtKB-KW"/>
</dbReference>
<dbReference type="GO" id="GO:0048644">
    <property type="term" value="P:muscle organ morphogenesis"/>
    <property type="evidence" value="ECO:0007669"/>
    <property type="project" value="Ensembl"/>
</dbReference>
<dbReference type="GO" id="GO:0046533">
    <property type="term" value="P:negative regulation of photoreceptor cell differentiation"/>
    <property type="evidence" value="ECO:0007669"/>
    <property type="project" value="Ensembl"/>
</dbReference>
<dbReference type="GO" id="GO:0048666">
    <property type="term" value="P:neuron development"/>
    <property type="evidence" value="ECO:0007669"/>
    <property type="project" value="Ensembl"/>
</dbReference>
<evidence type="ECO:0000256" key="4">
    <source>
        <dbReference type="ARBA" id="ARBA00022473"/>
    </source>
</evidence>
<evidence type="ECO:0000313" key="10">
    <source>
        <dbReference type="Ensembl" id="ENSCABP00000027945.1"/>
    </source>
</evidence>
<evidence type="ECO:0000256" key="6">
    <source>
        <dbReference type="ARBA" id="ARBA00022782"/>
    </source>
</evidence>
<protein>
    <recommendedName>
        <fullName evidence="3">Ciliary neurotrophic factor</fullName>
    </recommendedName>
</protein>
<dbReference type="GO" id="GO:0010628">
    <property type="term" value="P:positive regulation of gene expression"/>
    <property type="evidence" value="ECO:0007669"/>
    <property type="project" value="Ensembl"/>
</dbReference>
<accession>A0A8C0J6X1</accession>
<dbReference type="GO" id="GO:0048680">
    <property type="term" value="P:positive regulation of axon regeneration"/>
    <property type="evidence" value="ECO:0007669"/>
    <property type="project" value="TreeGrafter"/>
</dbReference>
<dbReference type="FunFam" id="1.20.1250.10:FF:000022">
    <property type="entry name" value="ciliary neurotrophic factor"/>
    <property type="match status" value="1"/>
</dbReference>
<dbReference type="GO" id="GO:0008284">
    <property type="term" value="P:positive regulation of cell population proliferation"/>
    <property type="evidence" value="ECO:0007669"/>
    <property type="project" value="Ensembl"/>
</dbReference>
<dbReference type="GO" id="GO:0060221">
    <property type="term" value="P:retinal rod cell differentiation"/>
    <property type="evidence" value="ECO:0007669"/>
    <property type="project" value="Ensembl"/>
</dbReference>
<evidence type="ECO:0000256" key="3">
    <source>
        <dbReference type="ARBA" id="ARBA00015150"/>
    </source>
</evidence>
<dbReference type="InterPro" id="IPR000151">
    <property type="entry name" value="Ciliary_neurotrophic_fac_CNTF"/>
</dbReference>
<evidence type="ECO:0000313" key="11">
    <source>
        <dbReference type="Proteomes" id="UP000694404"/>
    </source>
</evidence>
<dbReference type="GO" id="GO:0005138">
    <property type="term" value="F:interleukin-6 receptor binding"/>
    <property type="evidence" value="ECO:0007669"/>
    <property type="project" value="Ensembl"/>
</dbReference>
<dbReference type="PANTHER" id="PTHR15196:SF0">
    <property type="entry name" value="CILIARY NEUROTROPHIC FACTOR"/>
    <property type="match status" value="1"/>
</dbReference>
<evidence type="ECO:0000256" key="9">
    <source>
        <dbReference type="ARBA" id="ARBA00025427"/>
    </source>
</evidence>
<evidence type="ECO:0000256" key="7">
    <source>
        <dbReference type="ARBA" id="ARBA00022902"/>
    </source>
</evidence>
<name>A0A8C0J6X1_CHEAB</name>
<dbReference type="OMA" id="RWSEMTE"/>
<evidence type="ECO:0000256" key="1">
    <source>
        <dbReference type="ARBA" id="ARBA00004496"/>
    </source>
</evidence>
<proteinExistence type="inferred from homology"/>
<evidence type="ECO:0000256" key="5">
    <source>
        <dbReference type="ARBA" id="ARBA00022490"/>
    </source>
</evidence>
<dbReference type="GO" id="GO:0005127">
    <property type="term" value="F:ciliary neurotrophic factor receptor binding"/>
    <property type="evidence" value="ECO:0007669"/>
    <property type="project" value="InterPro"/>
</dbReference>
<keyword evidence="7" id="KW-0524">Neurogenesis</keyword>
<sequence length="199" mass="22097">MASAEQSPVPLQHYSLCSRIIHLAKKIRSDVASLLESYVERQGLDRTISLDSVDGVPAAAMEQEGKLTVAERLGANLQAYRAFQVLLGEVLEEQRSHLTPLDTDFHASIQSILLQVVALDYQLGELLALLGHGRPAWEAASPENPGHRSLFEMKLRGLKVLQELAHWTVRSVRDLRQVAKHSQDFGAAHGELPERNLQL</sequence>
<evidence type="ECO:0000256" key="2">
    <source>
        <dbReference type="ARBA" id="ARBA00007988"/>
    </source>
</evidence>
<dbReference type="GO" id="GO:0005615">
    <property type="term" value="C:extracellular space"/>
    <property type="evidence" value="ECO:0007669"/>
    <property type="project" value="Ensembl"/>
</dbReference>
<dbReference type="InterPro" id="IPR009079">
    <property type="entry name" value="4_helix_cytokine-like_core"/>
</dbReference>
<comment type="subcellular location">
    <subcellularLocation>
        <location evidence="1">Cytoplasm</location>
    </subcellularLocation>
</comment>
<dbReference type="GO" id="GO:0005125">
    <property type="term" value="F:cytokine activity"/>
    <property type="evidence" value="ECO:0007669"/>
    <property type="project" value="TreeGrafter"/>
</dbReference>
<dbReference type="Gene3D" id="1.20.1250.10">
    <property type="match status" value="1"/>
</dbReference>
<dbReference type="SUPFAM" id="SSF47266">
    <property type="entry name" value="4-helical cytokines"/>
    <property type="match status" value="1"/>
</dbReference>
<dbReference type="GO" id="GO:0005737">
    <property type="term" value="C:cytoplasm"/>
    <property type="evidence" value="ECO:0007669"/>
    <property type="project" value="UniProtKB-SubCell"/>
</dbReference>
<evidence type="ECO:0000256" key="8">
    <source>
        <dbReference type="ARBA" id="ARBA00023030"/>
    </source>
</evidence>
<dbReference type="Ensembl" id="ENSCABT00000030616.1">
    <property type="protein sequence ID" value="ENSCABP00000027945.1"/>
    <property type="gene ID" value="ENSCABG00000020543.1"/>
</dbReference>
<dbReference type="GO" id="GO:0046668">
    <property type="term" value="P:regulation of retinal cell programmed cell death"/>
    <property type="evidence" value="ECO:0007669"/>
    <property type="project" value="Ensembl"/>
</dbReference>
<reference evidence="10" key="1">
    <citation type="submission" date="2025-08" db="UniProtKB">
        <authorList>
            <consortium name="Ensembl"/>
        </authorList>
    </citation>
    <scope>IDENTIFICATION</scope>
</reference>
<keyword evidence="11" id="KW-1185">Reference proteome</keyword>
<reference evidence="10" key="2">
    <citation type="submission" date="2025-09" db="UniProtKB">
        <authorList>
            <consortium name="Ensembl"/>
        </authorList>
    </citation>
    <scope>IDENTIFICATION</scope>
</reference>
<dbReference type="GO" id="GO:0097696">
    <property type="term" value="P:cell surface receptor signaling pathway via STAT"/>
    <property type="evidence" value="ECO:0007669"/>
    <property type="project" value="Ensembl"/>
</dbReference>
<keyword evidence="8" id="KW-0339">Growth factor</keyword>
<keyword evidence="4" id="KW-0217">Developmental protein</keyword>
<dbReference type="Proteomes" id="UP000694404">
    <property type="component" value="Unplaced"/>
</dbReference>
<dbReference type="GO" id="GO:0043524">
    <property type="term" value="P:negative regulation of neuron apoptotic process"/>
    <property type="evidence" value="ECO:0007669"/>
    <property type="project" value="Ensembl"/>
</dbReference>
<dbReference type="Pfam" id="PF01110">
    <property type="entry name" value="CNTF"/>
    <property type="match status" value="1"/>
</dbReference>
<keyword evidence="5" id="KW-0963">Cytoplasm</keyword>
<dbReference type="GeneTree" id="ENSGT00420000029890"/>
<organism evidence="10 11">
    <name type="scientific">Chelonoidis abingdonii</name>
    <name type="common">Abingdon island giant tortoise</name>
    <name type="synonym">Testudo abingdonii</name>
    <dbReference type="NCBI Taxonomy" id="106734"/>
    <lineage>
        <taxon>Eukaryota</taxon>
        <taxon>Metazoa</taxon>
        <taxon>Chordata</taxon>
        <taxon>Craniata</taxon>
        <taxon>Vertebrata</taxon>
        <taxon>Euteleostomi</taxon>
        <taxon>Archelosauria</taxon>
        <taxon>Testudinata</taxon>
        <taxon>Testudines</taxon>
        <taxon>Cryptodira</taxon>
        <taxon>Durocryptodira</taxon>
        <taxon>Testudinoidea</taxon>
        <taxon>Testudinidae</taxon>
        <taxon>Chelonoidis</taxon>
    </lineage>
</organism>
<comment type="similarity">
    <text evidence="2">Belongs to the CNTF family.</text>
</comment>
<dbReference type="GO" id="GO:0044877">
    <property type="term" value="F:protein-containing complex binding"/>
    <property type="evidence" value="ECO:0007669"/>
    <property type="project" value="Ensembl"/>
</dbReference>
<gene>
    <name evidence="10" type="primary">CNTF</name>
</gene>
<dbReference type="GO" id="GO:0030424">
    <property type="term" value="C:axon"/>
    <property type="evidence" value="ECO:0007669"/>
    <property type="project" value="TreeGrafter"/>
</dbReference>
<dbReference type="AlphaFoldDB" id="A0A8C0J6X1"/>
<dbReference type="GO" id="GO:0048143">
    <property type="term" value="P:astrocyte activation"/>
    <property type="evidence" value="ECO:0007669"/>
    <property type="project" value="TreeGrafter"/>
</dbReference>
<dbReference type="GO" id="GO:0070120">
    <property type="term" value="P:ciliary neurotrophic factor-mediated signaling pathway"/>
    <property type="evidence" value="ECO:0007669"/>
    <property type="project" value="Ensembl"/>
</dbReference>